<dbReference type="CTD" id="20318164"/>
<dbReference type="Proteomes" id="UP000054324">
    <property type="component" value="Unassembled WGS sequence"/>
</dbReference>
<dbReference type="EMBL" id="KL596679">
    <property type="protein sequence ID" value="KER29410.1"/>
    <property type="molecule type" value="Genomic_DNA"/>
</dbReference>
<dbReference type="RefSeq" id="XP_009166849.1">
    <property type="nucleotide sequence ID" value="XM_009168585.1"/>
</dbReference>
<organism evidence="1 2">
    <name type="scientific">Opisthorchis viverrini</name>
    <name type="common">Southeast Asian liver fluke</name>
    <dbReference type="NCBI Taxonomy" id="6198"/>
    <lineage>
        <taxon>Eukaryota</taxon>
        <taxon>Metazoa</taxon>
        <taxon>Spiralia</taxon>
        <taxon>Lophotrochozoa</taxon>
        <taxon>Platyhelminthes</taxon>
        <taxon>Trematoda</taxon>
        <taxon>Digenea</taxon>
        <taxon>Opisthorchiida</taxon>
        <taxon>Opisthorchiata</taxon>
        <taxon>Opisthorchiidae</taxon>
        <taxon>Opisthorchis</taxon>
    </lineage>
</organism>
<evidence type="ECO:0000313" key="1">
    <source>
        <dbReference type="EMBL" id="KER29410.1"/>
    </source>
</evidence>
<sequence>MPTEGSTRADIMPWYPSLDKKGREAEVGFEPRTFQSVNSSHLAPYLSSEVPVMTINILLSADSKPSAEGSVRAATKTSFSCSILSMPN</sequence>
<keyword evidence="2" id="KW-1185">Reference proteome</keyword>
<evidence type="ECO:0000313" key="2">
    <source>
        <dbReference type="Proteomes" id="UP000054324"/>
    </source>
</evidence>
<dbReference type="KEGG" id="ovi:T265_03978"/>
<protein>
    <submittedName>
        <fullName evidence="1">Uncharacterized protein</fullName>
    </submittedName>
</protein>
<accession>A0A075A1H5</accession>
<dbReference type="AlphaFoldDB" id="A0A075A1H5"/>
<gene>
    <name evidence="1" type="ORF">T265_03978</name>
</gene>
<proteinExistence type="predicted"/>
<name>A0A075A1H5_OPIVI</name>
<reference evidence="1 2" key="1">
    <citation type="submission" date="2013-11" db="EMBL/GenBank/DDBJ databases">
        <title>Opisthorchis viverrini - life in the bile duct.</title>
        <authorList>
            <person name="Young N.D."/>
            <person name="Nagarajan N."/>
            <person name="Lin S.J."/>
            <person name="Korhonen P.K."/>
            <person name="Jex A.R."/>
            <person name="Hall R.S."/>
            <person name="Safavi-Hemami H."/>
            <person name="Kaewkong W."/>
            <person name="Bertrand D."/>
            <person name="Gao S."/>
            <person name="Seet Q."/>
            <person name="Wongkham S."/>
            <person name="Teh B.T."/>
            <person name="Wongkham C."/>
            <person name="Intapan P.M."/>
            <person name="Maleewong W."/>
            <person name="Yang X."/>
            <person name="Hu M."/>
            <person name="Wang Z."/>
            <person name="Hofmann A."/>
            <person name="Sternberg P.W."/>
            <person name="Tan P."/>
            <person name="Wang J."/>
            <person name="Gasser R.B."/>
        </authorList>
    </citation>
    <scope>NUCLEOTIDE SEQUENCE [LARGE SCALE GENOMIC DNA]</scope>
</reference>
<dbReference type="GeneID" id="20318164"/>